<dbReference type="PROSITE" id="PS00018">
    <property type="entry name" value="EF_HAND_1"/>
    <property type="match status" value="1"/>
</dbReference>
<dbReference type="GO" id="GO:0016020">
    <property type="term" value="C:membrane"/>
    <property type="evidence" value="ECO:0007669"/>
    <property type="project" value="TreeGrafter"/>
</dbReference>
<evidence type="ECO:0000256" key="1">
    <source>
        <dbReference type="ARBA" id="ARBA00022448"/>
    </source>
</evidence>
<dbReference type="Gene3D" id="1.10.3520.10">
    <property type="entry name" value="Glycolipid transfer protein"/>
    <property type="match status" value="1"/>
</dbReference>
<protein>
    <submittedName>
        <fullName evidence="2">Uncharacterized protein</fullName>
    </submittedName>
</protein>
<proteinExistence type="predicted"/>
<organism evidence="2 3">
    <name type="scientific">Pyricularia oryzae</name>
    <name type="common">Rice blast fungus</name>
    <name type="synonym">Magnaporthe oryzae</name>
    <dbReference type="NCBI Taxonomy" id="318829"/>
    <lineage>
        <taxon>Eukaryota</taxon>
        <taxon>Fungi</taxon>
        <taxon>Dikarya</taxon>
        <taxon>Ascomycota</taxon>
        <taxon>Pezizomycotina</taxon>
        <taxon>Sordariomycetes</taxon>
        <taxon>Sordariomycetidae</taxon>
        <taxon>Magnaporthales</taxon>
        <taxon>Pyriculariaceae</taxon>
        <taxon>Pyricularia</taxon>
    </lineage>
</organism>
<dbReference type="PANTHER" id="PTHR10219">
    <property type="entry name" value="GLYCOLIPID TRANSFER PROTEIN-RELATED"/>
    <property type="match status" value="1"/>
</dbReference>
<name>A0A4P7NRN7_PYROR</name>
<sequence>MSAVVIPAGGTFVDTLKKSFVDVPIDADNDNAIGTTEFLEAAESLTTIFDLLGSVAFTPVKNDILGNIKKVRDRQLAAPAESETIQALVINELKTKKHTAAEGLLWLVRGLEFMCIALSQNIAKTSEELADSFRTAYGATLKPHHSFLVKPIFSAAMSAVPYRKDFYAKVGSDQEKVSTELAKYLASLDKLIGIIKGFQERKEAKW</sequence>
<dbReference type="SUPFAM" id="SSF110004">
    <property type="entry name" value="Glycolipid transfer protein, GLTP"/>
    <property type="match status" value="1"/>
</dbReference>
<evidence type="ECO:0000313" key="2">
    <source>
        <dbReference type="EMBL" id="QBZ65083.1"/>
    </source>
</evidence>
<dbReference type="GO" id="GO:0005829">
    <property type="term" value="C:cytosol"/>
    <property type="evidence" value="ECO:0007669"/>
    <property type="project" value="TreeGrafter"/>
</dbReference>
<dbReference type="GO" id="GO:1902387">
    <property type="term" value="F:ceramide 1-phosphate binding"/>
    <property type="evidence" value="ECO:0007669"/>
    <property type="project" value="TreeGrafter"/>
</dbReference>
<dbReference type="FunFam" id="1.10.3520.10:FF:000001">
    <property type="entry name" value="Pleckstrin domain-containing family A member 8"/>
    <property type="match status" value="1"/>
</dbReference>
<dbReference type="Pfam" id="PF08718">
    <property type="entry name" value="GLTP"/>
    <property type="match status" value="1"/>
</dbReference>
<dbReference type="InterPro" id="IPR018247">
    <property type="entry name" value="EF_Hand_1_Ca_BS"/>
</dbReference>
<dbReference type="AlphaFoldDB" id="A0A4P7NRN7"/>
<dbReference type="PANTHER" id="PTHR10219:SF25">
    <property type="entry name" value="PLECKSTRIN HOMOLOGY DOMAIN-CONTAINING FAMILY A MEMBER 8"/>
    <property type="match status" value="1"/>
</dbReference>
<dbReference type="EMBL" id="CP034209">
    <property type="protein sequence ID" value="QBZ65083.1"/>
    <property type="molecule type" value="Genomic_DNA"/>
</dbReference>
<accession>A0A4P7NRN7</accession>
<evidence type="ECO:0000313" key="3">
    <source>
        <dbReference type="Proteomes" id="UP000294847"/>
    </source>
</evidence>
<gene>
    <name evidence="2" type="ORF">PoMZ_06787</name>
</gene>
<dbReference type="InterPro" id="IPR014830">
    <property type="entry name" value="Glycolipid_transfer_prot_dom"/>
</dbReference>
<dbReference type="Proteomes" id="UP000294847">
    <property type="component" value="Chromosome 6"/>
</dbReference>
<reference evidence="2 3" key="1">
    <citation type="journal article" date="2019" name="Mol. Biol. Evol.">
        <title>Blast fungal genomes show frequent chromosomal changes, gene gains and losses, and effector gene turnover.</title>
        <authorList>
            <person name="Gomez Luciano L.B."/>
            <person name="Jason Tsai I."/>
            <person name="Chuma I."/>
            <person name="Tosa Y."/>
            <person name="Chen Y.H."/>
            <person name="Li J.Y."/>
            <person name="Li M.Y."/>
            <person name="Jade Lu M.Y."/>
            <person name="Nakayashiki H."/>
            <person name="Li W.H."/>
        </authorList>
    </citation>
    <scope>NUCLEOTIDE SEQUENCE [LARGE SCALE GENOMIC DNA]</scope>
    <source>
        <strain evidence="2">MZ5-1-6</strain>
    </source>
</reference>
<dbReference type="GO" id="GO:1902388">
    <property type="term" value="F:ceramide 1-phosphate transfer activity"/>
    <property type="evidence" value="ECO:0007669"/>
    <property type="project" value="TreeGrafter"/>
</dbReference>
<keyword evidence="1" id="KW-0813">Transport</keyword>
<dbReference type="InterPro" id="IPR036497">
    <property type="entry name" value="GLTP_sf"/>
</dbReference>